<dbReference type="AlphaFoldDB" id="A0A1S1WSJ5"/>
<dbReference type="STRING" id="1903179.BI347_21075"/>
<protein>
    <submittedName>
        <fullName evidence="1">Uncharacterized protein</fullName>
    </submittedName>
</protein>
<reference evidence="1 2" key="1">
    <citation type="submission" date="2016-09" db="EMBL/GenBank/DDBJ databases">
        <title>Chromobacterium muskegensis sp. nov., an insecticidal bacterium isolated from Sphagnum bogs.</title>
        <authorList>
            <person name="Sparks M.E."/>
            <person name="Blackburn M.B."/>
            <person name="Gundersen-Rindal D.E."/>
            <person name="Mitchell A."/>
            <person name="Farrar R."/>
            <person name="Kuhar D."/>
        </authorList>
    </citation>
    <scope>NUCLEOTIDE SEQUENCE [LARGE SCALE GENOMIC DNA]</scope>
    <source>
        <strain evidence="1 2">37-2</strain>
    </source>
</reference>
<dbReference type="OrthoDB" id="8593489at2"/>
<proteinExistence type="predicted"/>
<organism evidence="1 2">
    <name type="scientific">Chromobacterium sphagni</name>
    <dbReference type="NCBI Taxonomy" id="1903179"/>
    <lineage>
        <taxon>Bacteria</taxon>
        <taxon>Pseudomonadati</taxon>
        <taxon>Pseudomonadota</taxon>
        <taxon>Betaproteobacteria</taxon>
        <taxon>Neisseriales</taxon>
        <taxon>Chromobacteriaceae</taxon>
        <taxon>Chromobacterium</taxon>
    </lineage>
</organism>
<evidence type="ECO:0000313" key="1">
    <source>
        <dbReference type="EMBL" id="OHX10289.1"/>
    </source>
</evidence>
<dbReference type="EMBL" id="MKCS01000004">
    <property type="protein sequence ID" value="OHX10289.1"/>
    <property type="molecule type" value="Genomic_DNA"/>
</dbReference>
<name>A0A1S1WSJ5_9NEIS</name>
<sequence length="110" mass="12462">MNLNREVASLQRIAQYTSANITRASAAGRSFIEITRASPAALELVADIYSVRFEREERIDTSVPFDTAAWEQEMLVMSAPANRPAWRQLYRMARQMINGKRQLLQAEAAC</sequence>
<evidence type="ECO:0000313" key="2">
    <source>
        <dbReference type="Proteomes" id="UP000180088"/>
    </source>
</evidence>
<dbReference type="RefSeq" id="WP_071117007.1">
    <property type="nucleotide sequence ID" value="NZ_MKCS01000004.1"/>
</dbReference>
<comment type="caution">
    <text evidence="1">The sequence shown here is derived from an EMBL/GenBank/DDBJ whole genome shotgun (WGS) entry which is preliminary data.</text>
</comment>
<gene>
    <name evidence="1" type="ORF">BI347_21075</name>
</gene>
<dbReference type="Proteomes" id="UP000180088">
    <property type="component" value="Unassembled WGS sequence"/>
</dbReference>
<accession>A0A1S1WSJ5</accession>